<dbReference type="CDD" id="cd00400">
    <property type="entry name" value="Voltage_gated_ClC"/>
    <property type="match status" value="1"/>
</dbReference>
<dbReference type="RefSeq" id="WP_315624976.1">
    <property type="nucleotide sequence ID" value="NZ_JAUHMF010000002.1"/>
</dbReference>
<dbReference type="Pfam" id="PF02080">
    <property type="entry name" value="TrkA_C"/>
    <property type="match status" value="1"/>
</dbReference>
<dbReference type="PANTHER" id="PTHR43427:SF6">
    <property type="entry name" value="CHLORIDE CHANNEL PROTEIN CLC-E"/>
    <property type="match status" value="1"/>
</dbReference>
<dbReference type="InterPro" id="IPR000644">
    <property type="entry name" value="CBS_dom"/>
</dbReference>
<keyword evidence="2" id="KW-0813">Transport</keyword>
<evidence type="ECO:0000256" key="11">
    <source>
        <dbReference type="SAM" id="Phobius"/>
    </source>
</evidence>
<evidence type="ECO:0000256" key="8">
    <source>
        <dbReference type="ARBA" id="ARBA00023214"/>
    </source>
</evidence>
<dbReference type="Gene3D" id="1.10.3080.10">
    <property type="entry name" value="Clc chloride channel"/>
    <property type="match status" value="1"/>
</dbReference>
<keyword evidence="8" id="KW-0868">Chloride</keyword>
<evidence type="ECO:0000313" key="15">
    <source>
        <dbReference type="Proteomes" id="UP001254165"/>
    </source>
</evidence>
<dbReference type="Pfam" id="PF00654">
    <property type="entry name" value="Voltage_CLC"/>
    <property type="match status" value="1"/>
</dbReference>
<feature type="transmembrane region" description="Helical" evidence="11">
    <location>
        <begin position="379"/>
        <end position="401"/>
    </location>
</feature>
<dbReference type="PRINTS" id="PR00762">
    <property type="entry name" value="CLCHANNEL"/>
</dbReference>
<evidence type="ECO:0000256" key="7">
    <source>
        <dbReference type="ARBA" id="ARBA00023173"/>
    </source>
</evidence>
<feature type="transmembrane region" description="Helical" evidence="11">
    <location>
        <begin position="23"/>
        <end position="49"/>
    </location>
</feature>
<keyword evidence="3 11" id="KW-0812">Transmembrane</keyword>
<keyword evidence="7" id="KW-0869">Chloride channel</keyword>
<feature type="transmembrane region" description="Helical" evidence="11">
    <location>
        <begin position="169"/>
        <end position="194"/>
    </location>
</feature>
<protein>
    <submittedName>
        <fullName evidence="14">Chloride channel protein</fullName>
    </submittedName>
</protein>
<dbReference type="EMBL" id="JAUHMF010000002">
    <property type="protein sequence ID" value="MDT8898317.1"/>
    <property type="molecule type" value="Genomic_DNA"/>
</dbReference>
<dbReference type="PANTHER" id="PTHR43427">
    <property type="entry name" value="CHLORIDE CHANNEL PROTEIN CLC-E"/>
    <property type="match status" value="1"/>
</dbReference>
<keyword evidence="9" id="KW-0407">Ion channel</keyword>
<keyword evidence="5" id="KW-0406">Ion transport</keyword>
<sequence length="680" mass="71263">MSHLPPPPRASIGHRAAALAGRLLAIPALPMTLLSLVIGLAAGAGVWLFKQAITLFQWGFSTLWVNPLAVLGPLPRILVPVLGGLLVAALAQRFWAHEKLHGTASIIQAVALSGGRLPYRIAPLKALAAALSIGAGASVGPEDPSVQIGANLGSWVGQRLHLSEDRTRTLVAAGAAAAIAAAFNAPIAGVFFALEIILGELGTTALGMILTAAVMAAVLTQALVGSMPAFMIPAYTLNSVWELPLYLILGLLAGLLAATYGRLLYALHDLIAAWSAPRWLKTALTGLVIGGVGLFLPKLLGVGYETIGAVLQQQALPLRVVLLLLIGKVILTPLSLAGGFVGGVFAPALFIGAMLGDAFGILATLLWPNLGINPAAFALVGMAAVLAGAVHAPLTAILLLFEMTHDYRIILPLMFAVAVSLLISQHLQPQSVYALGLSRLGIRLERGRAVDVLATLTVGEVMQPNRQALTEDMPLDTAAEILAHTRRHGMPVVNSQGWLVGMFTLADLDRGLERGLKTVGEACTRRLITVTPTDTLAEAMRRMSMGDLGRLPVVDPANPRQLVGILRRSDAIRAYEIALTRRVAQAQRQAAARLDAFTPATVRVHEVTIAPGAAAEGKPLRDIPFPPGCLVASVRRGDQIEVPNGETRLQAGDVLTLVAEDAVLPKALAICQAPPPAEPA</sequence>
<dbReference type="InterPro" id="IPR001807">
    <property type="entry name" value="ClC"/>
</dbReference>
<comment type="subcellular location">
    <subcellularLocation>
        <location evidence="1">Membrane</location>
        <topology evidence="1">Multi-pass membrane protein</topology>
    </subcellularLocation>
</comment>
<gene>
    <name evidence="14" type="ORF">QYE77_08555</name>
</gene>
<evidence type="ECO:0000256" key="6">
    <source>
        <dbReference type="ARBA" id="ARBA00023136"/>
    </source>
</evidence>
<keyword evidence="6 11" id="KW-0472">Membrane</keyword>
<dbReference type="Pfam" id="PF00571">
    <property type="entry name" value="CBS"/>
    <property type="match status" value="2"/>
</dbReference>
<feature type="domain" description="CBS" evidence="13">
    <location>
        <begin position="462"/>
        <end position="518"/>
    </location>
</feature>
<evidence type="ECO:0000256" key="5">
    <source>
        <dbReference type="ARBA" id="ARBA00023065"/>
    </source>
</evidence>
<dbReference type="Gene3D" id="3.30.70.1450">
    <property type="entry name" value="Regulator of K+ conductance, C-terminal domain"/>
    <property type="match status" value="1"/>
</dbReference>
<evidence type="ECO:0000259" key="12">
    <source>
        <dbReference type="PROSITE" id="PS51202"/>
    </source>
</evidence>
<feature type="transmembrane region" description="Helical" evidence="11">
    <location>
        <begin position="316"/>
        <end position="338"/>
    </location>
</feature>
<feature type="domain" description="RCK C-terminal" evidence="12">
    <location>
        <begin position="592"/>
        <end position="673"/>
    </location>
</feature>
<feature type="transmembrane region" description="Helical" evidence="11">
    <location>
        <begin position="243"/>
        <end position="263"/>
    </location>
</feature>
<accession>A0ABU3NNB3</accession>
<dbReference type="PROSITE" id="PS51371">
    <property type="entry name" value="CBS"/>
    <property type="match status" value="2"/>
</dbReference>
<evidence type="ECO:0000256" key="9">
    <source>
        <dbReference type="ARBA" id="ARBA00023303"/>
    </source>
</evidence>
<feature type="transmembrane region" description="Helical" evidence="11">
    <location>
        <begin position="283"/>
        <end position="304"/>
    </location>
</feature>
<dbReference type="Proteomes" id="UP001254165">
    <property type="component" value="Unassembled WGS sequence"/>
</dbReference>
<keyword evidence="10" id="KW-0129">CBS domain</keyword>
<feature type="transmembrane region" description="Helical" evidence="11">
    <location>
        <begin position="206"/>
        <end position="231"/>
    </location>
</feature>
<dbReference type="InterPro" id="IPR014743">
    <property type="entry name" value="Cl-channel_core"/>
</dbReference>
<dbReference type="SUPFAM" id="SSF54631">
    <property type="entry name" value="CBS-domain pair"/>
    <property type="match status" value="1"/>
</dbReference>
<feature type="domain" description="CBS" evidence="13">
    <location>
        <begin position="523"/>
        <end position="581"/>
    </location>
</feature>
<organism evidence="14 15">
    <name type="scientific">Thermanaerothrix solaris</name>
    <dbReference type="NCBI Taxonomy" id="3058434"/>
    <lineage>
        <taxon>Bacteria</taxon>
        <taxon>Bacillati</taxon>
        <taxon>Chloroflexota</taxon>
        <taxon>Anaerolineae</taxon>
        <taxon>Anaerolineales</taxon>
        <taxon>Anaerolineaceae</taxon>
        <taxon>Thermanaerothrix</taxon>
    </lineage>
</organism>
<name>A0ABU3NNB3_9CHLR</name>
<reference evidence="14 15" key="1">
    <citation type="submission" date="2023-07" db="EMBL/GenBank/DDBJ databases">
        <title>Novel species of Thermanaerothrix with wide hydrolytic capabilities.</title>
        <authorList>
            <person name="Zayulina K.S."/>
            <person name="Podosokorskaya O.A."/>
            <person name="Elcheninov A.G."/>
        </authorList>
    </citation>
    <scope>NUCLEOTIDE SEQUENCE [LARGE SCALE GENOMIC DNA]</scope>
    <source>
        <strain evidence="14 15">4228-RoL</strain>
    </source>
</reference>
<dbReference type="SUPFAM" id="SSF116726">
    <property type="entry name" value="TrkA C-terminal domain-like"/>
    <property type="match status" value="1"/>
</dbReference>
<keyword evidence="15" id="KW-1185">Reference proteome</keyword>
<dbReference type="InterPro" id="IPR046342">
    <property type="entry name" value="CBS_dom_sf"/>
</dbReference>
<evidence type="ECO:0000313" key="14">
    <source>
        <dbReference type="EMBL" id="MDT8898317.1"/>
    </source>
</evidence>
<evidence type="ECO:0000256" key="4">
    <source>
        <dbReference type="ARBA" id="ARBA00022989"/>
    </source>
</evidence>
<proteinExistence type="predicted"/>
<dbReference type="SUPFAM" id="SSF81340">
    <property type="entry name" value="Clc chloride channel"/>
    <property type="match status" value="1"/>
</dbReference>
<dbReference type="InterPro" id="IPR036721">
    <property type="entry name" value="RCK_C_sf"/>
</dbReference>
<comment type="caution">
    <text evidence="14">The sequence shown here is derived from an EMBL/GenBank/DDBJ whole genome shotgun (WGS) entry which is preliminary data.</text>
</comment>
<dbReference type="Gene3D" id="3.10.580.10">
    <property type="entry name" value="CBS-domain"/>
    <property type="match status" value="1"/>
</dbReference>
<feature type="transmembrane region" description="Helical" evidence="11">
    <location>
        <begin position="344"/>
        <end position="367"/>
    </location>
</feature>
<dbReference type="SMART" id="SM00116">
    <property type="entry name" value="CBS"/>
    <property type="match status" value="2"/>
</dbReference>
<feature type="transmembrane region" description="Helical" evidence="11">
    <location>
        <begin position="69"/>
        <end position="91"/>
    </location>
</feature>
<evidence type="ECO:0000256" key="2">
    <source>
        <dbReference type="ARBA" id="ARBA00022448"/>
    </source>
</evidence>
<dbReference type="InterPro" id="IPR006037">
    <property type="entry name" value="RCK_C"/>
</dbReference>
<keyword evidence="4 11" id="KW-1133">Transmembrane helix</keyword>
<evidence type="ECO:0000256" key="3">
    <source>
        <dbReference type="ARBA" id="ARBA00022692"/>
    </source>
</evidence>
<evidence type="ECO:0000256" key="1">
    <source>
        <dbReference type="ARBA" id="ARBA00004141"/>
    </source>
</evidence>
<evidence type="ECO:0000259" key="13">
    <source>
        <dbReference type="PROSITE" id="PS51371"/>
    </source>
</evidence>
<dbReference type="InterPro" id="IPR050368">
    <property type="entry name" value="ClC-type_chloride_channel"/>
</dbReference>
<evidence type="ECO:0000256" key="10">
    <source>
        <dbReference type="PROSITE-ProRule" id="PRU00703"/>
    </source>
</evidence>
<dbReference type="PROSITE" id="PS51202">
    <property type="entry name" value="RCK_C"/>
    <property type="match status" value="1"/>
</dbReference>